<evidence type="ECO:0000313" key="5">
    <source>
        <dbReference type="EMBL" id="MCW6036434.1"/>
    </source>
</evidence>
<dbReference type="EMBL" id="JAIHOM010000036">
    <property type="protein sequence ID" value="MCW6036434.1"/>
    <property type="molecule type" value="Genomic_DNA"/>
</dbReference>
<evidence type="ECO:0000256" key="1">
    <source>
        <dbReference type="ARBA" id="ARBA00006068"/>
    </source>
</evidence>
<feature type="transmembrane region" description="Helical" evidence="2">
    <location>
        <begin position="26"/>
        <end position="51"/>
    </location>
</feature>
<dbReference type="InterPro" id="IPR004474">
    <property type="entry name" value="LytR_CpsA_psr"/>
</dbReference>
<dbReference type="RefSeq" id="WP_407809975.1">
    <property type="nucleotide sequence ID" value="NZ_JAIHOM010000036.1"/>
</dbReference>
<gene>
    <name evidence="5" type="ORF">K4A83_09145</name>
</gene>
<dbReference type="Pfam" id="PF13399">
    <property type="entry name" value="LytR_C"/>
    <property type="match status" value="1"/>
</dbReference>
<comment type="similarity">
    <text evidence="1">Belongs to the LytR/CpsA/Psr (LCP) family.</text>
</comment>
<dbReference type="Gene3D" id="3.40.630.190">
    <property type="entry name" value="LCP protein"/>
    <property type="match status" value="1"/>
</dbReference>
<dbReference type="InterPro" id="IPR027381">
    <property type="entry name" value="LytR/CpsA/Psr_C"/>
</dbReference>
<keyword evidence="6" id="KW-1185">Reference proteome</keyword>
<dbReference type="Proteomes" id="UP001526426">
    <property type="component" value="Unassembled WGS sequence"/>
</dbReference>
<evidence type="ECO:0000259" key="3">
    <source>
        <dbReference type="Pfam" id="PF03816"/>
    </source>
</evidence>
<evidence type="ECO:0000313" key="6">
    <source>
        <dbReference type="Proteomes" id="UP001526426"/>
    </source>
</evidence>
<comment type="caution">
    <text evidence="5">The sequence shown here is derived from an EMBL/GenBank/DDBJ whole genome shotgun (WGS) entry which is preliminary data.</text>
</comment>
<evidence type="ECO:0000259" key="4">
    <source>
        <dbReference type="Pfam" id="PF13399"/>
    </source>
</evidence>
<keyword evidence="2" id="KW-0472">Membrane</keyword>
<sequence length="459" mass="51667">MSNNRHHSRPKPSIPRPKARRGGNRWLWIWLGLTGVGMLSAMAGAILAVSLSATPLRQVFLSHHEDDGVFQDDSIALSNLRFPSLTRPVNILVLGVKVLSSDLNLRLPPEEDPGYLFTVDSFEGRSDTMLLLRFDPQLQKLTVLSIPRDTQTTIPGYGTMKINAANAHGGPALTAKAVSRLLADVPIDRYVRVNVQGVEKLIDALGGVNLYVPTAMKYTDHSQHLYINLQEGEQHLDGEKALQFLRYRYDQYGDIGRVQRQQTFMRALVEQVLRPSTLMRIPKILQVIRENIDTNLNVEELAALAGFATQVDRGNIQMLMLPGEFNGTGQNGVSYWLPHHRQIENLMAQHFNQGFAEYSSRNTNYLRIAIQDSTGDREAVDTLVTMLYNQGYRNVQVGRRWREPLKTSRIVAQRGDDSSAFDVRRQLGIGEVRVESTGELSSDITIQLGEDWRKLKNSN</sequence>
<organism evidence="5 6">
    <name type="scientific">Spirulina subsalsa FACHB-351</name>
    <dbReference type="NCBI Taxonomy" id="234711"/>
    <lineage>
        <taxon>Bacteria</taxon>
        <taxon>Bacillati</taxon>
        <taxon>Cyanobacteriota</taxon>
        <taxon>Cyanophyceae</taxon>
        <taxon>Spirulinales</taxon>
        <taxon>Spirulinaceae</taxon>
        <taxon>Spirulina</taxon>
    </lineage>
</organism>
<dbReference type="NCBIfam" id="TIGR00350">
    <property type="entry name" value="lytR_cpsA_psr"/>
    <property type="match status" value="1"/>
</dbReference>
<name>A0ABT3L4K6_9CYAN</name>
<evidence type="ECO:0000256" key="2">
    <source>
        <dbReference type="SAM" id="Phobius"/>
    </source>
</evidence>
<dbReference type="Pfam" id="PF03816">
    <property type="entry name" value="LytR_cpsA_psr"/>
    <property type="match status" value="1"/>
</dbReference>
<dbReference type="PANTHER" id="PTHR33392:SF6">
    <property type="entry name" value="POLYISOPRENYL-TEICHOIC ACID--PEPTIDOGLYCAN TEICHOIC ACID TRANSFERASE TAGU"/>
    <property type="match status" value="1"/>
</dbReference>
<accession>A0ABT3L4K6</accession>
<dbReference type="InterPro" id="IPR050922">
    <property type="entry name" value="LytR/CpsA/Psr_CW_biosynth"/>
</dbReference>
<feature type="domain" description="Cell envelope-related transcriptional attenuator" evidence="3">
    <location>
        <begin position="125"/>
        <end position="272"/>
    </location>
</feature>
<keyword evidence="2" id="KW-0812">Transmembrane</keyword>
<feature type="domain" description="LytR/CpsA/Psr regulator C-terminal" evidence="4">
    <location>
        <begin position="366"/>
        <end position="452"/>
    </location>
</feature>
<dbReference type="PANTHER" id="PTHR33392">
    <property type="entry name" value="POLYISOPRENYL-TEICHOIC ACID--PEPTIDOGLYCAN TEICHOIC ACID TRANSFERASE TAGU"/>
    <property type="match status" value="1"/>
</dbReference>
<reference evidence="5 6" key="1">
    <citation type="submission" date="2021-08" db="EMBL/GenBank/DDBJ databases">
        <title>Draft genome sequence of Spirulina subsalsa with high tolerance to salinity and hype-accumulation of phycocyanin.</title>
        <authorList>
            <person name="Pei H."/>
            <person name="Jiang L."/>
        </authorList>
    </citation>
    <scope>NUCLEOTIDE SEQUENCE [LARGE SCALE GENOMIC DNA]</scope>
    <source>
        <strain evidence="5 6">FACHB-351</strain>
    </source>
</reference>
<protein>
    <submittedName>
        <fullName evidence="5">LCP family protein</fullName>
    </submittedName>
</protein>
<proteinExistence type="inferred from homology"/>
<keyword evidence="2" id="KW-1133">Transmembrane helix</keyword>